<feature type="transmembrane region" description="Helical" evidence="1">
    <location>
        <begin position="45"/>
        <end position="66"/>
    </location>
</feature>
<keyword evidence="1" id="KW-1133">Transmembrane helix</keyword>
<evidence type="ECO:0000256" key="1">
    <source>
        <dbReference type="SAM" id="Phobius"/>
    </source>
</evidence>
<dbReference type="AlphaFoldDB" id="A0A7T4PCA3"/>
<organism evidence="2 3">
    <name type="scientific">Streptomyces alfalfae</name>
    <dbReference type="NCBI Taxonomy" id="1642299"/>
    <lineage>
        <taxon>Bacteria</taxon>
        <taxon>Bacillati</taxon>
        <taxon>Actinomycetota</taxon>
        <taxon>Actinomycetes</taxon>
        <taxon>Kitasatosporales</taxon>
        <taxon>Streptomycetaceae</taxon>
        <taxon>Streptomyces</taxon>
    </lineage>
</organism>
<protein>
    <submittedName>
        <fullName evidence="2">Uncharacterized protein</fullName>
    </submittedName>
</protein>
<keyword evidence="1" id="KW-0472">Membrane</keyword>
<sequence>MVITGKRRVLYRQGTGFWRMTAKWVLVFGVLYLLDGALLRSWGDALAWPLIGVLLWGPFGVGMVWYPKKDQRVTLTTRELRVRRKRLPMEQVNLLHVARLWLEGWSTADDQPVLEWIRVDRVVWVPLHDGRAVGVEFRDPAAFAKIFGAFAVEACGGPEIVRARVARATYPEPCPVRPRPTGDSGTWLDDLDVFG</sequence>
<accession>A0A7T4PCA3</accession>
<dbReference type="Proteomes" id="UP000596130">
    <property type="component" value="Chromosome"/>
</dbReference>
<keyword evidence="1" id="KW-0812">Transmembrane</keyword>
<feature type="transmembrane region" description="Helical" evidence="1">
    <location>
        <begin position="21"/>
        <end position="39"/>
    </location>
</feature>
<proteinExistence type="predicted"/>
<reference evidence="2 3" key="1">
    <citation type="submission" date="2020-12" db="EMBL/GenBank/DDBJ databases">
        <title>Identification and biosynthesis of polyene macrolides produced by Streptomyces alfalfae Men-myco-93-63.</title>
        <authorList>
            <person name="Liu D."/>
            <person name="Li Y."/>
            <person name="Liu L."/>
            <person name="Han X."/>
            <person name="Shen F."/>
        </authorList>
    </citation>
    <scope>NUCLEOTIDE SEQUENCE [LARGE SCALE GENOMIC DNA]</scope>
    <source>
        <strain evidence="2 3">Men-myco-93-63</strain>
    </source>
</reference>
<evidence type="ECO:0000313" key="2">
    <source>
        <dbReference type="EMBL" id="QQC87403.1"/>
    </source>
</evidence>
<gene>
    <name evidence="2" type="ORF">I8755_02495</name>
</gene>
<dbReference type="RefSeq" id="WP_198501606.1">
    <property type="nucleotide sequence ID" value="NZ_CP065959.1"/>
</dbReference>
<evidence type="ECO:0000313" key="3">
    <source>
        <dbReference type="Proteomes" id="UP000596130"/>
    </source>
</evidence>
<dbReference type="EMBL" id="CP065959">
    <property type="protein sequence ID" value="QQC87403.1"/>
    <property type="molecule type" value="Genomic_DNA"/>
</dbReference>
<name>A0A7T4PCA3_9ACTN</name>